<evidence type="ECO:0000313" key="3">
    <source>
        <dbReference type="Proteomes" id="UP001497522"/>
    </source>
</evidence>
<keyword evidence="3" id="KW-1185">Reference proteome</keyword>
<reference evidence="2 3" key="1">
    <citation type="submission" date="2024-03" db="EMBL/GenBank/DDBJ databases">
        <authorList>
            <consortium name="ELIXIR-Norway"/>
            <consortium name="Elixir Norway"/>
        </authorList>
    </citation>
    <scope>NUCLEOTIDE SEQUENCE [LARGE SCALE GENOMIC DNA]</scope>
</reference>
<accession>A0ABP1A5D7</accession>
<sequence>MDCTDSKSVGGHVESAEYVLASHFGAVMQVQTSAVVHSSPGEDQELKIDTCALGSGSSPSSESEPKKDTSTTTAHSTELPNTEATTSRGGVEPMYSGSAPKCEWTETLPEEEDQFIIHFGQFCPSGEETSVNEEYEQAMTRGGVEPMYSGSAPKCEWTETLPEEEDPSGEETSDDEDKEATTSGEDPSSEEDEEATAMRKLICSDTALGFYILDSDSAGQGGGCKWCGD</sequence>
<protein>
    <submittedName>
        <fullName evidence="2">Uncharacterized protein</fullName>
    </submittedName>
</protein>
<gene>
    <name evidence="2" type="ORF">CSSPJE1EN2_LOCUS718</name>
</gene>
<proteinExistence type="predicted"/>
<feature type="compositionally biased region" description="Acidic residues" evidence="1">
    <location>
        <begin position="161"/>
        <end position="178"/>
    </location>
</feature>
<dbReference type="Proteomes" id="UP001497522">
    <property type="component" value="Chromosome 1"/>
</dbReference>
<dbReference type="EMBL" id="OZ023702">
    <property type="protein sequence ID" value="CAK9857723.1"/>
    <property type="molecule type" value="Genomic_DNA"/>
</dbReference>
<name>A0ABP1A5D7_9BRYO</name>
<evidence type="ECO:0000313" key="2">
    <source>
        <dbReference type="EMBL" id="CAK9857723.1"/>
    </source>
</evidence>
<evidence type="ECO:0000256" key="1">
    <source>
        <dbReference type="SAM" id="MobiDB-lite"/>
    </source>
</evidence>
<feature type="compositionally biased region" description="Polar residues" evidence="1">
    <location>
        <begin position="74"/>
        <end position="88"/>
    </location>
</feature>
<organism evidence="2 3">
    <name type="scientific">Sphagnum jensenii</name>
    <dbReference type="NCBI Taxonomy" id="128206"/>
    <lineage>
        <taxon>Eukaryota</taxon>
        <taxon>Viridiplantae</taxon>
        <taxon>Streptophyta</taxon>
        <taxon>Embryophyta</taxon>
        <taxon>Bryophyta</taxon>
        <taxon>Sphagnophytina</taxon>
        <taxon>Sphagnopsida</taxon>
        <taxon>Sphagnales</taxon>
        <taxon>Sphagnaceae</taxon>
        <taxon>Sphagnum</taxon>
    </lineage>
</organism>
<feature type="region of interest" description="Disordered" evidence="1">
    <location>
        <begin position="143"/>
        <end position="198"/>
    </location>
</feature>
<feature type="region of interest" description="Disordered" evidence="1">
    <location>
        <begin position="50"/>
        <end position="101"/>
    </location>
</feature>